<keyword evidence="14" id="KW-1071">Ligand-gated ion channel</keyword>
<dbReference type="PRINTS" id="PR00252">
    <property type="entry name" value="NRIONCHANNEL"/>
</dbReference>
<feature type="non-terminal residue" evidence="20">
    <location>
        <position position="301"/>
    </location>
</feature>
<dbReference type="GO" id="GO:0005230">
    <property type="term" value="F:extracellular ligand-gated monoatomic ion channel activity"/>
    <property type="evidence" value="ECO:0007669"/>
    <property type="project" value="InterPro"/>
</dbReference>
<dbReference type="InterPro" id="IPR006202">
    <property type="entry name" value="Neur_chan_lig-bd"/>
</dbReference>
<dbReference type="InterPro" id="IPR036719">
    <property type="entry name" value="Neuro-gated_channel_TM_sf"/>
</dbReference>
<dbReference type="Gene3D" id="2.70.170.10">
    <property type="entry name" value="Neurotransmitter-gated ion-channel ligand-binding domain"/>
    <property type="match status" value="1"/>
</dbReference>
<name>A0AAV5ULP0_9BILA</name>
<keyword evidence="5" id="KW-0732">Signal</keyword>
<reference evidence="20" key="1">
    <citation type="submission" date="2023-10" db="EMBL/GenBank/DDBJ databases">
        <title>Genome assembly of Pristionchus species.</title>
        <authorList>
            <person name="Yoshida K."/>
            <person name="Sommer R.J."/>
        </authorList>
    </citation>
    <scope>NUCLEOTIDE SEQUENCE</scope>
    <source>
        <strain evidence="20">RS0144</strain>
    </source>
</reference>
<evidence type="ECO:0000256" key="8">
    <source>
        <dbReference type="ARBA" id="ARBA00023065"/>
    </source>
</evidence>
<organism evidence="20 21">
    <name type="scientific">Pristionchus entomophagus</name>
    <dbReference type="NCBI Taxonomy" id="358040"/>
    <lineage>
        <taxon>Eukaryota</taxon>
        <taxon>Metazoa</taxon>
        <taxon>Ecdysozoa</taxon>
        <taxon>Nematoda</taxon>
        <taxon>Chromadorea</taxon>
        <taxon>Rhabditida</taxon>
        <taxon>Rhabditina</taxon>
        <taxon>Diplogasteromorpha</taxon>
        <taxon>Diplogasteroidea</taxon>
        <taxon>Neodiplogasteridae</taxon>
        <taxon>Pristionchus</taxon>
    </lineage>
</organism>
<dbReference type="InterPro" id="IPR036734">
    <property type="entry name" value="Neur_chan_lig-bd_sf"/>
</dbReference>
<dbReference type="GO" id="GO:0007268">
    <property type="term" value="P:chemical synaptic transmission"/>
    <property type="evidence" value="ECO:0007669"/>
    <property type="project" value="UniProtKB-ARBA"/>
</dbReference>
<keyword evidence="21" id="KW-1185">Reference proteome</keyword>
<dbReference type="PROSITE" id="PS00236">
    <property type="entry name" value="NEUROTR_ION_CHANNEL"/>
    <property type="match status" value="1"/>
</dbReference>
<evidence type="ECO:0000256" key="13">
    <source>
        <dbReference type="ARBA" id="ARBA00023257"/>
    </source>
</evidence>
<dbReference type="InterPro" id="IPR006029">
    <property type="entry name" value="Neurotrans-gated_channel_TM"/>
</dbReference>
<evidence type="ECO:0000313" key="21">
    <source>
        <dbReference type="Proteomes" id="UP001432027"/>
    </source>
</evidence>
<evidence type="ECO:0000256" key="4">
    <source>
        <dbReference type="ARBA" id="ARBA00022692"/>
    </source>
</evidence>
<dbReference type="SUPFAM" id="SSF63712">
    <property type="entry name" value="Nicotinic receptor ligand binding domain-like"/>
    <property type="match status" value="1"/>
</dbReference>
<evidence type="ECO:0000256" key="3">
    <source>
        <dbReference type="ARBA" id="ARBA00022475"/>
    </source>
</evidence>
<dbReference type="FunFam" id="2.70.170.10:FF:000016">
    <property type="entry name" value="Nicotinic acetylcholine receptor subunit"/>
    <property type="match status" value="1"/>
</dbReference>
<dbReference type="InterPro" id="IPR018000">
    <property type="entry name" value="Neurotransmitter_ion_chnl_CS"/>
</dbReference>
<feature type="non-terminal residue" evidence="20">
    <location>
        <position position="1"/>
    </location>
</feature>
<gene>
    <name evidence="20" type="ORF">PENTCL1PPCAC_28954</name>
</gene>
<protein>
    <recommendedName>
        <fullName evidence="22">Transmembrane ion channel</fullName>
    </recommendedName>
</protein>
<keyword evidence="8 17" id="KW-0406">Ion transport</keyword>
<keyword evidence="7" id="KW-0770">Synapse</keyword>
<keyword evidence="4" id="KW-0812">Transmembrane</keyword>
<keyword evidence="6" id="KW-1133">Transmembrane helix</keyword>
<evidence type="ECO:0000256" key="6">
    <source>
        <dbReference type="ARBA" id="ARBA00022989"/>
    </source>
</evidence>
<evidence type="ECO:0000256" key="7">
    <source>
        <dbReference type="ARBA" id="ARBA00023018"/>
    </source>
</evidence>
<evidence type="ECO:0000256" key="5">
    <source>
        <dbReference type="ARBA" id="ARBA00022729"/>
    </source>
</evidence>
<feature type="domain" description="Neurotransmitter-gated ion-channel transmembrane" evidence="19">
    <location>
        <begin position="245"/>
        <end position="300"/>
    </location>
</feature>
<keyword evidence="13" id="KW-0628">Postsynaptic cell membrane</keyword>
<keyword evidence="10" id="KW-1015">Disulfide bond</keyword>
<evidence type="ECO:0000256" key="11">
    <source>
        <dbReference type="ARBA" id="ARBA00023170"/>
    </source>
</evidence>
<evidence type="ECO:0000256" key="14">
    <source>
        <dbReference type="ARBA" id="ARBA00023286"/>
    </source>
</evidence>
<dbReference type="PANTHER" id="PTHR18945">
    <property type="entry name" value="NEUROTRANSMITTER GATED ION CHANNEL"/>
    <property type="match status" value="1"/>
</dbReference>
<comment type="subcellular location">
    <subcellularLocation>
        <location evidence="16">Postsynaptic cell membrane</location>
        <topology evidence="16">Multi-pass membrane protein</topology>
    </subcellularLocation>
</comment>
<keyword evidence="15 17" id="KW-0407">Ion channel</keyword>
<evidence type="ECO:0000256" key="1">
    <source>
        <dbReference type="ARBA" id="ARBA00009237"/>
    </source>
</evidence>
<keyword evidence="12" id="KW-0325">Glycoprotein</keyword>
<keyword evidence="3" id="KW-1003">Cell membrane</keyword>
<proteinExistence type="inferred from homology"/>
<evidence type="ECO:0008006" key="22">
    <source>
        <dbReference type="Google" id="ProtNLM"/>
    </source>
</evidence>
<dbReference type="SUPFAM" id="SSF90112">
    <property type="entry name" value="Neurotransmitter-gated ion-channel transmembrane pore"/>
    <property type="match status" value="1"/>
</dbReference>
<accession>A0AAV5ULP0</accession>
<dbReference type="Proteomes" id="UP001432027">
    <property type="component" value="Unassembled WGS sequence"/>
</dbReference>
<comment type="caution">
    <text evidence="20">The sequence shown here is derived from an EMBL/GenBank/DDBJ whole genome shotgun (WGS) entry which is preliminary data.</text>
</comment>
<evidence type="ECO:0000256" key="17">
    <source>
        <dbReference type="RuleBase" id="RU000687"/>
    </source>
</evidence>
<dbReference type="EMBL" id="BTSX01000006">
    <property type="protein sequence ID" value="GMT06780.1"/>
    <property type="molecule type" value="Genomic_DNA"/>
</dbReference>
<keyword evidence="9" id="KW-0472">Membrane</keyword>
<dbReference type="InterPro" id="IPR038050">
    <property type="entry name" value="Neuro_actylchol_rec"/>
</dbReference>
<evidence type="ECO:0000259" key="19">
    <source>
        <dbReference type="Pfam" id="PF02932"/>
    </source>
</evidence>
<evidence type="ECO:0000256" key="15">
    <source>
        <dbReference type="ARBA" id="ARBA00023303"/>
    </source>
</evidence>
<comment type="similarity">
    <text evidence="1">Belongs to the ligand-gated ion channel (TC 1.A.9) family. Acetylcholine receptor (TC 1.A.9.1) subfamily.</text>
</comment>
<evidence type="ECO:0000256" key="12">
    <source>
        <dbReference type="ARBA" id="ARBA00023180"/>
    </source>
</evidence>
<evidence type="ECO:0000256" key="16">
    <source>
        <dbReference type="ARBA" id="ARBA00034104"/>
    </source>
</evidence>
<dbReference type="GO" id="GO:0004888">
    <property type="term" value="F:transmembrane signaling receptor activity"/>
    <property type="evidence" value="ECO:0007669"/>
    <property type="project" value="InterPro"/>
</dbReference>
<evidence type="ECO:0000256" key="9">
    <source>
        <dbReference type="ARBA" id="ARBA00023136"/>
    </source>
</evidence>
<dbReference type="Gene3D" id="1.20.58.390">
    <property type="entry name" value="Neurotransmitter-gated ion-channel transmembrane domain"/>
    <property type="match status" value="1"/>
</dbReference>
<keyword evidence="2 17" id="KW-0813">Transport</keyword>
<evidence type="ECO:0000256" key="10">
    <source>
        <dbReference type="ARBA" id="ARBA00023157"/>
    </source>
</evidence>
<dbReference type="GO" id="GO:0045211">
    <property type="term" value="C:postsynaptic membrane"/>
    <property type="evidence" value="ECO:0007669"/>
    <property type="project" value="UniProtKB-SubCell"/>
</dbReference>
<dbReference type="InterPro" id="IPR006201">
    <property type="entry name" value="Neur_channel"/>
</dbReference>
<evidence type="ECO:0000313" key="20">
    <source>
        <dbReference type="EMBL" id="GMT06780.1"/>
    </source>
</evidence>
<sequence>EFRLLQHLKENYDSWERPVANSSESLDVKARLILNQITDVDEKNQVMTILAYIDYHWTDYKLRWDPAQFGGIRDIRFSRAADASHKIWKPDILMFNIVSRQVSTPLSSQYIVNHEGLVRQNPPGIFRFACSIDIPFFPFDDHTCFLKFGSWTYDGTKINLTMYLTEIYGVDNMFVSPIPERSPLNPESYYVNKSIDLQVYVANGEWDLLGTPGRRLVTSFGDNVYHELYCHIRTRRRTLAYGMNLIIPSHLISIMTVLGFTLPPDACEKTHLEAAILLSVIFFLQIVSDMSPPQSKAVPIL</sequence>
<feature type="domain" description="Neurotransmitter-gated ion-channel ligand-binding" evidence="18">
    <location>
        <begin position="3"/>
        <end position="238"/>
    </location>
</feature>
<keyword evidence="11" id="KW-0675">Receptor</keyword>
<dbReference type="Pfam" id="PF02932">
    <property type="entry name" value="Neur_chan_memb"/>
    <property type="match status" value="1"/>
</dbReference>
<dbReference type="Pfam" id="PF02931">
    <property type="entry name" value="Neur_chan_LBD"/>
    <property type="match status" value="1"/>
</dbReference>
<dbReference type="CDD" id="cd18997">
    <property type="entry name" value="LGIC_ECD_nAChR"/>
    <property type="match status" value="1"/>
</dbReference>
<evidence type="ECO:0000256" key="2">
    <source>
        <dbReference type="ARBA" id="ARBA00022448"/>
    </source>
</evidence>
<dbReference type="CDD" id="cd19051">
    <property type="entry name" value="LGIC_TM_cation"/>
    <property type="match status" value="1"/>
</dbReference>
<evidence type="ECO:0000259" key="18">
    <source>
        <dbReference type="Pfam" id="PF02931"/>
    </source>
</evidence>
<dbReference type="AlphaFoldDB" id="A0AAV5ULP0"/>